<comment type="caution">
    <text evidence="8">The sequence shown here is derived from an EMBL/GenBank/DDBJ whole genome shotgun (WGS) entry which is preliminary data.</text>
</comment>
<dbReference type="PANTHER" id="PTHR43133">
    <property type="entry name" value="RNA POLYMERASE ECF-TYPE SIGMA FACTO"/>
    <property type="match status" value="1"/>
</dbReference>
<dbReference type="InterPro" id="IPR013325">
    <property type="entry name" value="RNA_pol_sigma_r2"/>
</dbReference>
<dbReference type="InterPro" id="IPR013249">
    <property type="entry name" value="RNA_pol_sigma70_r4_t2"/>
</dbReference>
<dbReference type="SUPFAM" id="SSF88946">
    <property type="entry name" value="Sigma2 domain of RNA polymerase sigma factors"/>
    <property type="match status" value="1"/>
</dbReference>
<dbReference type="EMBL" id="LJVE01000031">
    <property type="protein sequence ID" value="KPL14893.1"/>
    <property type="molecule type" value="Genomic_DNA"/>
</dbReference>
<dbReference type="Proteomes" id="UP000050975">
    <property type="component" value="Unassembled WGS sequence"/>
</dbReference>
<feature type="domain" description="RNA polymerase sigma-70 region 2" evidence="6">
    <location>
        <begin position="29"/>
        <end position="96"/>
    </location>
</feature>
<feature type="domain" description="RNA polymerase sigma factor 70 region 4 type 2" evidence="7">
    <location>
        <begin position="128"/>
        <end position="179"/>
    </location>
</feature>
<accession>A0A0S8K1X1</accession>
<evidence type="ECO:0000256" key="3">
    <source>
        <dbReference type="ARBA" id="ARBA00023082"/>
    </source>
</evidence>
<dbReference type="InterPro" id="IPR039425">
    <property type="entry name" value="RNA_pol_sigma-70-like"/>
</dbReference>
<evidence type="ECO:0000256" key="1">
    <source>
        <dbReference type="ARBA" id="ARBA00010641"/>
    </source>
</evidence>
<dbReference type="Pfam" id="PF08281">
    <property type="entry name" value="Sigma70_r4_2"/>
    <property type="match status" value="1"/>
</dbReference>
<keyword evidence="4" id="KW-0238">DNA-binding</keyword>
<evidence type="ECO:0008006" key="10">
    <source>
        <dbReference type="Google" id="ProtNLM"/>
    </source>
</evidence>
<evidence type="ECO:0000259" key="6">
    <source>
        <dbReference type="Pfam" id="PF04542"/>
    </source>
</evidence>
<keyword evidence="3" id="KW-0731">Sigma factor</keyword>
<dbReference type="GO" id="GO:0006352">
    <property type="term" value="P:DNA-templated transcription initiation"/>
    <property type="evidence" value="ECO:0007669"/>
    <property type="project" value="InterPro"/>
</dbReference>
<comment type="similarity">
    <text evidence="1">Belongs to the sigma-70 factor family. ECF subfamily.</text>
</comment>
<proteinExistence type="inferred from homology"/>
<dbReference type="InterPro" id="IPR013324">
    <property type="entry name" value="RNA_pol_sigma_r3/r4-like"/>
</dbReference>
<dbReference type="GO" id="GO:0003677">
    <property type="term" value="F:DNA binding"/>
    <property type="evidence" value="ECO:0007669"/>
    <property type="project" value="UniProtKB-KW"/>
</dbReference>
<sequence length="187" mass="22102">MTKINNKDDADAHILRLIAEGDEQAFEQLVHKYQQAVFNTIYRYTGKQDDVQDLAQEIFIKVWRNARKFKGKSKFSTWLYRIVVNHCINYRRKNKRKHVSLDELTEQGKTPESLKVEPDWEQRRKVELVRKAVDELPERQRMAFVLAQFEEKSYKEIAEIMKVSLSSVESLIFRARSALKSKLAKVV</sequence>
<evidence type="ECO:0000313" key="9">
    <source>
        <dbReference type="Proteomes" id="UP000050975"/>
    </source>
</evidence>
<dbReference type="CDD" id="cd06171">
    <property type="entry name" value="Sigma70_r4"/>
    <property type="match status" value="1"/>
</dbReference>
<dbReference type="Gene3D" id="1.10.1740.10">
    <property type="match status" value="1"/>
</dbReference>
<dbReference type="InterPro" id="IPR014284">
    <property type="entry name" value="RNA_pol_sigma-70_dom"/>
</dbReference>
<organism evidence="8 9">
    <name type="scientific">candidate division WOR_3 bacterium SM1_77</name>
    <dbReference type="NCBI Taxonomy" id="1703778"/>
    <lineage>
        <taxon>Bacteria</taxon>
        <taxon>Bacteria division WOR-3</taxon>
    </lineage>
</organism>
<dbReference type="Pfam" id="PF04542">
    <property type="entry name" value="Sigma70_r2"/>
    <property type="match status" value="1"/>
</dbReference>
<protein>
    <recommendedName>
        <fullName evidence="10">RNA polymerase subunit sigma-70</fullName>
    </recommendedName>
</protein>
<evidence type="ECO:0000259" key="7">
    <source>
        <dbReference type="Pfam" id="PF08281"/>
    </source>
</evidence>
<dbReference type="GO" id="GO:0016987">
    <property type="term" value="F:sigma factor activity"/>
    <property type="evidence" value="ECO:0007669"/>
    <property type="project" value="UniProtKB-KW"/>
</dbReference>
<dbReference type="PANTHER" id="PTHR43133:SF8">
    <property type="entry name" value="RNA POLYMERASE SIGMA FACTOR HI_1459-RELATED"/>
    <property type="match status" value="1"/>
</dbReference>
<dbReference type="SUPFAM" id="SSF88659">
    <property type="entry name" value="Sigma3 and sigma4 domains of RNA polymerase sigma factors"/>
    <property type="match status" value="1"/>
</dbReference>
<dbReference type="Gene3D" id="1.10.10.10">
    <property type="entry name" value="Winged helix-like DNA-binding domain superfamily/Winged helix DNA-binding domain"/>
    <property type="match status" value="1"/>
</dbReference>
<evidence type="ECO:0000256" key="2">
    <source>
        <dbReference type="ARBA" id="ARBA00023015"/>
    </source>
</evidence>
<evidence type="ECO:0000313" key="8">
    <source>
        <dbReference type="EMBL" id="KPL14893.1"/>
    </source>
</evidence>
<dbReference type="InterPro" id="IPR036388">
    <property type="entry name" value="WH-like_DNA-bd_sf"/>
</dbReference>
<reference evidence="8 9" key="1">
    <citation type="journal article" date="2015" name="Microbiome">
        <title>Genomic resolution of linkages in carbon, nitrogen, and sulfur cycling among widespread estuary sediment bacteria.</title>
        <authorList>
            <person name="Baker B.J."/>
            <person name="Lazar C.S."/>
            <person name="Teske A.P."/>
            <person name="Dick G.J."/>
        </authorList>
    </citation>
    <scope>NUCLEOTIDE SEQUENCE [LARGE SCALE GENOMIC DNA]</scope>
    <source>
        <strain evidence="8">SM1_77</strain>
    </source>
</reference>
<keyword evidence="5" id="KW-0804">Transcription</keyword>
<dbReference type="AlphaFoldDB" id="A0A0S8K1X1"/>
<dbReference type="NCBIfam" id="TIGR02937">
    <property type="entry name" value="sigma70-ECF"/>
    <property type="match status" value="1"/>
</dbReference>
<name>A0A0S8K1X1_UNCW3</name>
<evidence type="ECO:0000256" key="5">
    <source>
        <dbReference type="ARBA" id="ARBA00023163"/>
    </source>
</evidence>
<evidence type="ECO:0000256" key="4">
    <source>
        <dbReference type="ARBA" id="ARBA00023125"/>
    </source>
</evidence>
<keyword evidence="2" id="KW-0805">Transcription regulation</keyword>
<gene>
    <name evidence="8" type="ORF">AMJ74_02580</name>
</gene>
<dbReference type="InterPro" id="IPR007627">
    <property type="entry name" value="RNA_pol_sigma70_r2"/>
</dbReference>